<feature type="domain" description="ABC transmembrane type-1" evidence="8">
    <location>
        <begin position="1"/>
        <end position="142"/>
    </location>
</feature>
<dbReference type="Pfam" id="PF00528">
    <property type="entry name" value="BPD_transp_1"/>
    <property type="match status" value="1"/>
</dbReference>
<keyword evidence="2 7" id="KW-0813">Transport</keyword>
<keyword evidence="4 7" id="KW-0812">Transmembrane</keyword>
<gene>
    <name evidence="9" type="ORF">KDK95_02390</name>
</gene>
<dbReference type="InterPro" id="IPR000515">
    <property type="entry name" value="MetI-like"/>
</dbReference>
<dbReference type="PANTHER" id="PTHR32243">
    <property type="entry name" value="MALTOSE TRANSPORT SYSTEM PERMEASE-RELATED"/>
    <property type="match status" value="1"/>
</dbReference>
<dbReference type="PROSITE" id="PS50928">
    <property type="entry name" value="ABC_TM1"/>
    <property type="match status" value="1"/>
</dbReference>
<dbReference type="Proteomes" id="UP000676325">
    <property type="component" value="Unassembled WGS sequence"/>
</dbReference>
<dbReference type="EMBL" id="JAGSOH010000003">
    <property type="protein sequence ID" value="MBR7825139.1"/>
    <property type="molecule type" value="Genomic_DNA"/>
</dbReference>
<keyword evidence="5 7" id="KW-1133">Transmembrane helix</keyword>
<comment type="subcellular location">
    <subcellularLocation>
        <location evidence="1 7">Cell membrane</location>
        <topology evidence="1 7">Multi-pass membrane protein</topology>
    </subcellularLocation>
</comment>
<dbReference type="PANTHER" id="PTHR32243:SF18">
    <property type="entry name" value="INNER MEMBRANE ABC TRANSPORTER PERMEASE PROTEIN YCJP"/>
    <property type="match status" value="1"/>
</dbReference>
<organism evidence="9 10">
    <name type="scientific">Actinospica acidithermotolerans</name>
    <dbReference type="NCBI Taxonomy" id="2828514"/>
    <lineage>
        <taxon>Bacteria</taxon>
        <taxon>Bacillati</taxon>
        <taxon>Actinomycetota</taxon>
        <taxon>Actinomycetes</taxon>
        <taxon>Catenulisporales</taxon>
        <taxon>Actinospicaceae</taxon>
        <taxon>Actinospica</taxon>
    </lineage>
</organism>
<keyword evidence="3" id="KW-1003">Cell membrane</keyword>
<evidence type="ECO:0000313" key="9">
    <source>
        <dbReference type="EMBL" id="MBR7825139.1"/>
    </source>
</evidence>
<protein>
    <submittedName>
        <fullName evidence="9">Carbohydrate ABC transporter permease</fullName>
    </submittedName>
</protein>
<dbReference type="CDD" id="cd06261">
    <property type="entry name" value="TM_PBP2"/>
    <property type="match status" value="1"/>
</dbReference>
<dbReference type="AlphaFoldDB" id="A0A941EC39"/>
<proteinExistence type="inferred from homology"/>
<dbReference type="GO" id="GO:0055085">
    <property type="term" value="P:transmembrane transport"/>
    <property type="evidence" value="ECO:0007669"/>
    <property type="project" value="InterPro"/>
</dbReference>
<accession>A0A941EC39</accession>
<evidence type="ECO:0000256" key="5">
    <source>
        <dbReference type="ARBA" id="ARBA00022989"/>
    </source>
</evidence>
<evidence type="ECO:0000313" key="10">
    <source>
        <dbReference type="Proteomes" id="UP000676325"/>
    </source>
</evidence>
<dbReference type="InterPro" id="IPR035906">
    <property type="entry name" value="MetI-like_sf"/>
</dbReference>
<keyword evidence="6 7" id="KW-0472">Membrane</keyword>
<feature type="transmembrane region" description="Helical" evidence="7">
    <location>
        <begin position="67"/>
        <end position="88"/>
    </location>
</feature>
<name>A0A941EC39_9ACTN</name>
<evidence type="ECO:0000259" key="8">
    <source>
        <dbReference type="PROSITE" id="PS50928"/>
    </source>
</evidence>
<reference evidence="9" key="1">
    <citation type="submission" date="2021-04" db="EMBL/GenBank/DDBJ databases">
        <title>Genome based classification of Actinospica acidithermotolerans sp. nov., an actinobacterium isolated from an Indonesian hot spring.</title>
        <authorList>
            <person name="Kusuma A.B."/>
            <person name="Putra K.E."/>
            <person name="Nafisah S."/>
            <person name="Loh J."/>
            <person name="Nouioui I."/>
            <person name="Goodfellow M."/>
        </authorList>
    </citation>
    <scope>NUCLEOTIDE SEQUENCE</scope>
    <source>
        <strain evidence="9">MGRD01-02</strain>
    </source>
</reference>
<evidence type="ECO:0000256" key="1">
    <source>
        <dbReference type="ARBA" id="ARBA00004651"/>
    </source>
</evidence>
<evidence type="ECO:0000256" key="3">
    <source>
        <dbReference type="ARBA" id="ARBA00022475"/>
    </source>
</evidence>
<dbReference type="GO" id="GO:0005886">
    <property type="term" value="C:plasma membrane"/>
    <property type="evidence" value="ECO:0007669"/>
    <property type="project" value="UniProtKB-SubCell"/>
</dbReference>
<dbReference type="SUPFAM" id="SSF161098">
    <property type="entry name" value="MetI-like"/>
    <property type="match status" value="1"/>
</dbReference>
<dbReference type="InterPro" id="IPR050901">
    <property type="entry name" value="BP-dep_ABC_trans_perm"/>
</dbReference>
<comment type="similarity">
    <text evidence="7">Belongs to the binding-protein-dependent transport system permease family.</text>
</comment>
<comment type="caution">
    <text evidence="9">The sequence shown here is derived from an EMBL/GenBank/DDBJ whole genome shotgun (WGS) entry which is preliminary data.</text>
</comment>
<sequence length="156" mass="16841">MGIDEAETARSARRPLGPVQPTCAILLSLHLRAHHHARRRSAPNAQNRSEEAARVDGTSRLRALRRVTLPLAWPGVVTALIFTFIAAWDEFVVALILTNSPSHQPLAVALDSYIGGYQINWGHLFAASAVATVPVIILLALIERKVVSGLTAGSIK</sequence>
<dbReference type="Gene3D" id="1.10.3720.10">
    <property type="entry name" value="MetI-like"/>
    <property type="match status" value="1"/>
</dbReference>
<evidence type="ECO:0000256" key="4">
    <source>
        <dbReference type="ARBA" id="ARBA00022692"/>
    </source>
</evidence>
<evidence type="ECO:0000256" key="7">
    <source>
        <dbReference type="RuleBase" id="RU363032"/>
    </source>
</evidence>
<evidence type="ECO:0000256" key="6">
    <source>
        <dbReference type="ARBA" id="ARBA00023136"/>
    </source>
</evidence>
<evidence type="ECO:0000256" key="2">
    <source>
        <dbReference type="ARBA" id="ARBA00022448"/>
    </source>
</evidence>
<keyword evidence="10" id="KW-1185">Reference proteome</keyword>
<feature type="transmembrane region" description="Helical" evidence="7">
    <location>
        <begin position="121"/>
        <end position="142"/>
    </location>
</feature>